<keyword evidence="7" id="KW-0472">Membrane</keyword>
<dbReference type="SMART" id="SM00388">
    <property type="entry name" value="HisKA"/>
    <property type="match status" value="1"/>
</dbReference>
<keyword evidence="5" id="KW-0418">Kinase</keyword>
<dbReference type="PANTHER" id="PTHR43711:SF1">
    <property type="entry name" value="HISTIDINE KINASE 1"/>
    <property type="match status" value="1"/>
</dbReference>
<dbReference type="SMART" id="SM00387">
    <property type="entry name" value="HATPase_c"/>
    <property type="match status" value="1"/>
</dbReference>
<dbReference type="InterPro" id="IPR003661">
    <property type="entry name" value="HisK_dim/P_dom"/>
</dbReference>
<dbReference type="Pfam" id="PF00512">
    <property type="entry name" value="HisKA"/>
    <property type="match status" value="1"/>
</dbReference>
<gene>
    <name evidence="9" type="ORF">GII36_02655</name>
</gene>
<keyword evidence="3" id="KW-0597">Phosphoprotein</keyword>
<evidence type="ECO:0000256" key="1">
    <source>
        <dbReference type="ARBA" id="ARBA00000085"/>
    </source>
</evidence>
<accession>A0A857MLR7</accession>
<evidence type="ECO:0000256" key="4">
    <source>
        <dbReference type="ARBA" id="ARBA00022679"/>
    </source>
</evidence>
<dbReference type="Gene3D" id="3.30.565.10">
    <property type="entry name" value="Histidine kinase-like ATPase, C-terminal domain"/>
    <property type="match status" value="1"/>
</dbReference>
<dbReference type="EMBL" id="CP045921">
    <property type="protein sequence ID" value="QHN42745.1"/>
    <property type="molecule type" value="Genomic_DNA"/>
</dbReference>
<evidence type="ECO:0000256" key="3">
    <source>
        <dbReference type="ARBA" id="ARBA00022553"/>
    </source>
</evidence>
<reference evidence="9" key="1">
    <citation type="journal article" date="2021" name="Nat. Microbiol.">
        <title>Cocultivation of an ultrasmall environmental parasitic bacterium with lytic ability against bacteria associated with wastewater foams.</title>
        <authorList>
            <person name="Batinovic S."/>
            <person name="Rose J.J.A."/>
            <person name="Ratcliffe J."/>
            <person name="Seviour R.J."/>
            <person name="Petrovski S."/>
        </authorList>
    </citation>
    <scope>NUCLEOTIDE SEQUENCE</scope>
    <source>
        <strain evidence="9">JR1</strain>
    </source>
</reference>
<dbReference type="Gene3D" id="1.10.287.130">
    <property type="match status" value="1"/>
</dbReference>
<dbReference type="PRINTS" id="PR00344">
    <property type="entry name" value="BCTRLSENSOR"/>
</dbReference>
<protein>
    <recommendedName>
        <fullName evidence="2">histidine kinase</fullName>
        <ecNumber evidence="2">2.7.13.3</ecNumber>
    </recommendedName>
</protein>
<sequence>MSHELTQFRSFLRTDTARLMLTYLSIIMIMSLSFSIVLYATSTSQLERQRPPRSAIGITDDFPMQTPSGFRSFINQRIEEGKRDIFAKLAVINLLVLAGGSIFSYYLARRTLEPIEEAMDAQTQFVSDASHELRTPLTALRTTNEVALRRKKLTLTDARETIQDNLDEIARLQQLTDGLLRLSAHQPTLTLGDVKLTEVVDTALATVAPKAVDKRISVDNLIPTITLHADDGALTQIITILLDNAIKYSPDDTTITLTAAHDARGGTYIHVADQGVGIAEQDVSHIFTRFYRADASRSQTQGYGLGLPIAHRLVKAHHGTLSVESTLEQGSTFTVYIPVKK</sequence>
<evidence type="ECO:0000259" key="8">
    <source>
        <dbReference type="PROSITE" id="PS50109"/>
    </source>
</evidence>
<dbReference type="Proteomes" id="UP001059824">
    <property type="component" value="Chromosome"/>
</dbReference>
<dbReference type="SUPFAM" id="SSF55874">
    <property type="entry name" value="ATPase domain of HSP90 chaperone/DNA topoisomerase II/histidine kinase"/>
    <property type="match status" value="1"/>
</dbReference>
<evidence type="ECO:0000256" key="5">
    <source>
        <dbReference type="ARBA" id="ARBA00022777"/>
    </source>
</evidence>
<dbReference type="Pfam" id="PF02518">
    <property type="entry name" value="HATPase_c"/>
    <property type="match status" value="1"/>
</dbReference>
<dbReference type="InterPro" id="IPR005467">
    <property type="entry name" value="His_kinase_dom"/>
</dbReference>
<dbReference type="PANTHER" id="PTHR43711">
    <property type="entry name" value="TWO-COMPONENT HISTIDINE KINASE"/>
    <property type="match status" value="1"/>
</dbReference>
<dbReference type="KEGG" id="mama:GII36_02655"/>
<dbReference type="AlphaFoldDB" id="A0A857MLR7"/>
<dbReference type="PROSITE" id="PS50109">
    <property type="entry name" value="HIS_KIN"/>
    <property type="match status" value="1"/>
</dbReference>
<dbReference type="InterPro" id="IPR036097">
    <property type="entry name" value="HisK_dim/P_sf"/>
</dbReference>
<dbReference type="FunFam" id="3.30.565.10:FF:000006">
    <property type="entry name" value="Sensor histidine kinase WalK"/>
    <property type="match status" value="1"/>
</dbReference>
<feature type="transmembrane region" description="Helical" evidence="7">
    <location>
        <begin position="85"/>
        <end position="107"/>
    </location>
</feature>
<keyword evidence="4" id="KW-0808">Transferase</keyword>
<dbReference type="InterPro" id="IPR050736">
    <property type="entry name" value="Sensor_HK_Regulatory"/>
</dbReference>
<name>A0A857MLR7_9BACT</name>
<evidence type="ECO:0000256" key="7">
    <source>
        <dbReference type="SAM" id="Phobius"/>
    </source>
</evidence>
<evidence type="ECO:0000313" key="10">
    <source>
        <dbReference type="Proteomes" id="UP001059824"/>
    </source>
</evidence>
<dbReference type="SUPFAM" id="SSF47384">
    <property type="entry name" value="Homodimeric domain of signal transducing histidine kinase"/>
    <property type="match status" value="1"/>
</dbReference>
<evidence type="ECO:0000256" key="6">
    <source>
        <dbReference type="ARBA" id="ARBA00023012"/>
    </source>
</evidence>
<keyword evidence="7" id="KW-1133">Transmembrane helix</keyword>
<evidence type="ECO:0000256" key="2">
    <source>
        <dbReference type="ARBA" id="ARBA00012438"/>
    </source>
</evidence>
<feature type="transmembrane region" description="Helical" evidence="7">
    <location>
        <begin position="20"/>
        <end position="40"/>
    </location>
</feature>
<keyword evidence="6" id="KW-0902">Two-component regulatory system</keyword>
<proteinExistence type="predicted"/>
<dbReference type="EC" id="2.7.13.3" evidence="2"/>
<dbReference type="InterPro" id="IPR004358">
    <property type="entry name" value="Sig_transdc_His_kin-like_C"/>
</dbReference>
<keyword evidence="10" id="KW-1185">Reference proteome</keyword>
<dbReference type="CDD" id="cd00075">
    <property type="entry name" value="HATPase"/>
    <property type="match status" value="1"/>
</dbReference>
<feature type="domain" description="Histidine kinase" evidence="8">
    <location>
        <begin position="128"/>
        <end position="341"/>
    </location>
</feature>
<comment type="catalytic activity">
    <reaction evidence="1">
        <text>ATP + protein L-histidine = ADP + protein N-phospho-L-histidine.</text>
        <dbReference type="EC" id="2.7.13.3"/>
    </reaction>
</comment>
<dbReference type="GO" id="GO:0000155">
    <property type="term" value="F:phosphorelay sensor kinase activity"/>
    <property type="evidence" value="ECO:0007669"/>
    <property type="project" value="InterPro"/>
</dbReference>
<evidence type="ECO:0000313" key="9">
    <source>
        <dbReference type="EMBL" id="QHN42745.1"/>
    </source>
</evidence>
<keyword evidence="7" id="KW-0812">Transmembrane</keyword>
<dbReference type="InterPro" id="IPR036890">
    <property type="entry name" value="HATPase_C_sf"/>
</dbReference>
<dbReference type="RefSeq" id="WP_260764264.1">
    <property type="nucleotide sequence ID" value="NZ_CP045921.1"/>
</dbReference>
<dbReference type="InterPro" id="IPR003594">
    <property type="entry name" value="HATPase_dom"/>
</dbReference>
<dbReference type="CDD" id="cd00082">
    <property type="entry name" value="HisKA"/>
    <property type="match status" value="1"/>
</dbReference>
<organism evidence="9 10">
    <name type="scientific">Candidatus Mycosynbacter amalyticus</name>
    <dbReference type="NCBI Taxonomy" id="2665156"/>
    <lineage>
        <taxon>Bacteria</taxon>
        <taxon>Candidatus Saccharimonadota</taxon>
        <taxon>Candidatus Saccharimonadota incertae sedis</taxon>
        <taxon>Candidatus Mycosynbacter</taxon>
    </lineage>
</organism>